<proteinExistence type="predicted"/>
<evidence type="ECO:0000313" key="4">
    <source>
        <dbReference type="Proteomes" id="UP000542125"/>
    </source>
</evidence>
<dbReference type="EMBL" id="JACBYR010000003">
    <property type="protein sequence ID" value="NYE86059.1"/>
    <property type="molecule type" value="Genomic_DNA"/>
</dbReference>
<keyword evidence="1" id="KW-0732">Signal</keyword>
<sequence length="497" mass="51709">MKHRVLAALGAALLLAGSGAQAASPETISHGRFNDLPVYKPAGPVKGFALLLSGAAGWDAAAKVQAEALVRQGTMVAGIDTAKLLANLEADKGKCVMPDGDMENLSRFIQAFEHLPTYFPPILVGQGAGASMAYAMYAQAPVTRFGGMLTVDFCPVLPMQKPLCNGEGVHFEKATSAAGAKLLPAKKLDHPWIALQDAKPVASTAAVAPVPAAGTAAPTSSASAAAYAACAPGAAQAFTAAVPGVEVQAVTLPARRDDAAAPWVGTYTTAFNKLNAERPAAPPVPPATIADLPVVEIPSKAPGDTFVILLSGDGGWAGLDRDVAASLLKMNVPTVGLDSLRYFWSKRTPASVTADMDRLIRFYLTRWNKSKVILVGYSQGADVLPFVMNRMPVATRKHIPQTVLMGLGKKAAFEFQVTNWISAPSSGLPIAPETEKLAAGTTTCIYGLDEAKDSGCPTVDPAKIKVVSLPGGHHFDGDYDKLARIILGGAPPAITKK</sequence>
<dbReference type="SUPFAM" id="SSF53474">
    <property type="entry name" value="alpha/beta-Hydrolases"/>
    <property type="match status" value="1"/>
</dbReference>
<dbReference type="InterPro" id="IPR011225">
    <property type="entry name" value="IV_sec_VirJ"/>
</dbReference>
<dbReference type="InterPro" id="IPR029058">
    <property type="entry name" value="AB_hydrolase_fold"/>
</dbReference>
<evidence type="ECO:0000259" key="2">
    <source>
        <dbReference type="Pfam" id="PF06057"/>
    </source>
</evidence>
<keyword evidence="4" id="KW-1185">Reference proteome</keyword>
<dbReference type="Gene3D" id="3.40.50.1820">
    <property type="entry name" value="alpha/beta hydrolase"/>
    <property type="match status" value="1"/>
</dbReference>
<feature type="signal peptide" evidence="1">
    <location>
        <begin position="1"/>
        <end position="22"/>
    </location>
</feature>
<comment type="caution">
    <text evidence="3">The sequence shown here is derived from an EMBL/GenBank/DDBJ whole genome shotgun (WGS) entry which is preliminary data.</text>
</comment>
<dbReference type="AlphaFoldDB" id="A0A7Y9J188"/>
<dbReference type="RefSeq" id="WP_179590711.1">
    <property type="nucleotide sequence ID" value="NZ_JACBYR010000003.1"/>
</dbReference>
<reference evidence="3 4" key="1">
    <citation type="submission" date="2020-07" db="EMBL/GenBank/DDBJ databases">
        <title>Genomic Encyclopedia of Type Strains, Phase IV (KMG-V): Genome sequencing to study the core and pangenomes of soil and plant-associated prokaryotes.</title>
        <authorList>
            <person name="Whitman W."/>
        </authorList>
    </citation>
    <scope>NUCLEOTIDE SEQUENCE [LARGE SCALE GENOMIC DNA]</scope>
    <source>
        <strain evidence="3 4">SAS40</strain>
    </source>
</reference>
<dbReference type="Pfam" id="PF06057">
    <property type="entry name" value="VirJ"/>
    <property type="match status" value="1"/>
</dbReference>
<evidence type="ECO:0000256" key="1">
    <source>
        <dbReference type="SAM" id="SignalP"/>
    </source>
</evidence>
<name>A0A7Y9J188_9BURK</name>
<organism evidence="3 4">
    <name type="scientific">Pigmentiphaga litoralis</name>
    <dbReference type="NCBI Taxonomy" id="516702"/>
    <lineage>
        <taxon>Bacteria</taxon>
        <taxon>Pseudomonadati</taxon>
        <taxon>Pseudomonadota</taxon>
        <taxon>Betaproteobacteria</taxon>
        <taxon>Burkholderiales</taxon>
        <taxon>Alcaligenaceae</taxon>
        <taxon>Pigmentiphaga</taxon>
    </lineage>
</organism>
<dbReference type="InterPro" id="IPR010333">
    <property type="entry name" value="VirJ"/>
</dbReference>
<gene>
    <name evidence="3" type="ORF">FHW18_005378</name>
</gene>
<feature type="chain" id="PRO_5031385335" evidence="1">
    <location>
        <begin position="23"/>
        <end position="497"/>
    </location>
</feature>
<accession>A0A7Y9J188</accession>
<feature type="domain" description="Bacterial virulence" evidence="2">
    <location>
        <begin position="304"/>
        <end position="487"/>
    </location>
</feature>
<dbReference type="PIRSF" id="PIRSF029063">
    <property type="entry name" value="IV_sec_VirJ"/>
    <property type="match status" value="1"/>
</dbReference>
<dbReference type="Proteomes" id="UP000542125">
    <property type="component" value="Unassembled WGS sequence"/>
</dbReference>
<protein>
    <submittedName>
        <fullName evidence="3">Type IV secretory pathway VirJ component</fullName>
    </submittedName>
</protein>
<evidence type="ECO:0000313" key="3">
    <source>
        <dbReference type="EMBL" id="NYE86059.1"/>
    </source>
</evidence>